<dbReference type="Proteomes" id="UP000247792">
    <property type="component" value="Unassembled WGS sequence"/>
</dbReference>
<sequence length="151" mass="17109">MEHPVYVEKQWFRFLWIFMPLMTLFSMGTQIMAGVPLAAWVMLSVPIINALVLLVLGCLTIRMDASHLTWSFGWLGWPVWKVALADIQFAESTSTTFLEGLGIKKTAEGMLYNATGKLAVRLKLHNGKMIRLGTQDPQRLLSYLTPRLNAR</sequence>
<evidence type="ECO:0000313" key="3">
    <source>
        <dbReference type="Proteomes" id="UP000247792"/>
    </source>
</evidence>
<protein>
    <recommendedName>
        <fullName evidence="4">PH (Pleckstrin Homology) domain-containing protein</fullName>
    </recommendedName>
</protein>
<dbReference type="AlphaFoldDB" id="A0A318J317"/>
<feature type="transmembrane region" description="Helical" evidence="1">
    <location>
        <begin position="12"/>
        <end position="33"/>
    </location>
</feature>
<accession>A0A318J317</accession>
<keyword evidence="1" id="KW-1133">Transmembrane helix</keyword>
<keyword evidence="1" id="KW-0472">Membrane</keyword>
<gene>
    <name evidence="2" type="ORF">DFR42_106205</name>
</gene>
<evidence type="ECO:0000256" key="1">
    <source>
        <dbReference type="SAM" id="Phobius"/>
    </source>
</evidence>
<dbReference type="RefSeq" id="WP_110256462.1">
    <property type="nucleotide sequence ID" value="NZ_QJKB01000006.1"/>
</dbReference>
<proteinExistence type="predicted"/>
<evidence type="ECO:0008006" key="4">
    <source>
        <dbReference type="Google" id="ProtNLM"/>
    </source>
</evidence>
<feature type="transmembrane region" description="Helical" evidence="1">
    <location>
        <begin position="39"/>
        <end position="61"/>
    </location>
</feature>
<evidence type="ECO:0000313" key="2">
    <source>
        <dbReference type="EMBL" id="PXX42026.1"/>
    </source>
</evidence>
<keyword evidence="3" id="KW-1185">Reference proteome</keyword>
<keyword evidence="1" id="KW-0812">Transmembrane</keyword>
<dbReference type="EMBL" id="QJKB01000006">
    <property type="protein sequence ID" value="PXX42026.1"/>
    <property type="molecule type" value="Genomic_DNA"/>
</dbReference>
<dbReference type="OrthoDB" id="5471116at2"/>
<comment type="caution">
    <text evidence="2">The sequence shown here is derived from an EMBL/GenBank/DDBJ whole genome shotgun (WGS) entry which is preliminary data.</text>
</comment>
<reference evidence="2 3" key="1">
    <citation type="submission" date="2018-05" db="EMBL/GenBank/DDBJ databases">
        <title>Genomic Encyclopedia of Type Strains, Phase IV (KMG-IV): sequencing the most valuable type-strain genomes for metagenomic binning, comparative biology and taxonomic classification.</title>
        <authorList>
            <person name="Goeker M."/>
        </authorList>
    </citation>
    <scope>NUCLEOTIDE SEQUENCE [LARGE SCALE GENOMIC DNA]</scope>
    <source>
        <strain evidence="2 3">DSM 19792</strain>
    </source>
</reference>
<organism evidence="2 3">
    <name type="scientific">Undibacterium pigrum</name>
    <dbReference type="NCBI Taxonomy" id="401470"/>
    <lineage>
        <taxon>Bacteria</taxon>
        <taxon>Pseudomonadati</taxon>
        <taxon>Pseudomonadota</taxon>
        <taxon>Betaproteobacteria</taxon>
        <taxon>Burkholderiales</taxon>
        <taxon>Oxalobacteraceae</taxon>
        <taxon>Undibacterium</taxon>
    </lineage>
</organism>
<name>A0A318J317_9BURK</name>